<dbReference type="GO" id="GO:0005524">
    <property type="term" value="F:ATP binding"/>
    <property type="evidence" value="ECO:0007669"/>
    <property type="project" value="UniProtKB-UniRule"/>
</dbReference>
<sequence length="444" mass="50389">MTNTVLWKKIKEWLISSDLIEPNIYEDYIKNASLESLSPNNVAIVVSSDLSKYYLENLDSDIDIKSKICELLEKDVMLTFLTKEEYKKEEKYLKVIKKNKIINGGEFSFENFVSGVSNMNAYNASKAIINNLGTKWNPLFIHGDSGLGKTHLLKAILNELSKDSNDINIKYYTSADFRKEILDSLQDGFKEIESTKEKFANLDVILIDDIQFLANSGKTNEIFFNLFNSCVENNKQIVITSDKAPEYLNGFDKRLVSRFNQGLNVKIDTPDIVTATAIVDYKSRVANLLFTEEVKKYIASYYGSDVRKIEGVINKIEFAIIQDKEKVGKTIDLEDINLFLEDYSFAPGGDITIQKIKNVVAQNYGVTAKALDSKVRLQAVVRARHVAMYLTGEILKKNYTEIGVSFGGKDHTTVMHAFKKINESLESDKIFKKTLNKIKKEIVS</sequence>
<feature type="binding site" evidence="8">
    <location>
        <position position="148"/>
    </location>
    <ligand>
        <name>ATP</name>
        <dbReference type="ChEBI" id="CHEBI:30616"/>
    </ligand>
</feature>
<dbReference type="PANTHER" id="PTHR30050">
    <property type="entry name" value="CHROMOSOMAL REPLICATION INITIATOR PROTEIN DNAA"/>
    <property type="match status" value="1"/>
</dbReference>
<evidence type="ECO:0000313" key="15">
    <source>
        <dbReference type="Proteomes" id="UP000323144"/>
    </source>
</evidence>
<dbReference type="SMART" id="SM00760">
    <property type="entry name" value="Bac_DnaA_C"/>
    <property type="match status" value="1"/>
</dbReference>
<feature type="domain" description="Chromosomal replication initiator DnaA C-terminal" evidence="13">
    <location>
        <begin position="352"/>
        <end position="421"/>
    </location>
</feature>
<gene>
    <name evidence="8 14" type="primary">dnaA</name>
    <name evidence="14" type="ORF">SCHIN_v1c00010</name>
</gene>
<reference evidence="14 15" key="1">
    <citation type="submission" date="2019-08" db="EMBL/GenBank/DDBJ databases">
        <title>Complete genome sequence of Spiroplasma chinense CCH (DSM 19755).</title>
        <authorList>
            <person name="Shen H.-Y."/>
            <person name="Lin Y.-C."/>
            <person name="Chou L."/>
            <person name="Kuo C.-H."/>
        </authorList>
    </citation>
    <scope>NUCLEOTIDE SEQUENCE [LARGE SCALE GENOMIC DNA]</scope>
    <source>
        <strain evidence="14 15">CCH</strain>
    </source>
</reference>
<dbReference type="Gene3D" id="3.40.50.300">
    <property type="entry name" value="P-loop containing nucleotide triphosphate hydrolases"/>
    <property type="match status" value="1"/>
</dbReference>
<keyword evidence="6 8" id="KW-0446">Lipid-binding</keyword>
<dbReference type="InterPro" id="IPR001957">
    <property type="entry name" value="Chromosome_initiator_DnaA"/>
</dbReference>
<evidence type="ECO:0000256" key="5">
    <source>
        <dbReference type="ARBA" id="ARBA00022840"/>
    </source>
</evidence>
<dbReference type="InterPro" id="IPR013159">
    <property type="entry name" value="DnaA_C"/>
</dbReference>
<evidence type="ECO:0000256" key="2">
    <source>
        <dbReference type="ARBA" id="ARBA00022490"/>
    </source>
</evidence>
<dbReference type="PRINTS" id="PR00051">
    <property type="entry name" value="DNAA"/>
</dbReference>
<dbReference type="SUPFAM" id="SSF48295">
    <property type="entry name" value="TrpR-like"/>
    <property type="match status" value="1"/>
</dbReference>
<dbReference type="GO" id="GO:0006270">
    <property type="term" value="P:DNA replication initiation"/>
    <property type="evidence" value="ECO:0007669"/>
    <property type="project" value="UniProtKB-UniRule"/>
</dbReference>
<comment type="subcellular location">
    <subcellularLocation>
        <location evidence="8">Cytoplasm</location>
    </subcellularLocation>
</comment>
<keyword evidence="3 8" id="KW-0235">DNA replication</keyword>
<comment type="subunit">
    <text evidence="8">Oligomerizes as a right-handed, spiral filament on DNA at oriC.</text>
</comment>
<evidence type="ECO:0000259" key="13">
    <source>
        <dbReference type="SMART" id="SM00760"/>
    </source>
</evidence>
<dbReference type="Gene3D" id="1.10.8.60">
    <property type="match status" value="1"/>
</dbReference>
<dbReference type="KEGG" id="schi:SCHIN_v1c00010"/>
<dbReference type="Pfam" id="PF00308">
    <property type="entry name" value="Bac_DnaA"/>
    <property type="match status" value="1"/>
</dbReference>
<comment type="function">
    <text evidence="8 10">Plays an essential role in the initiation and regulation of chromosomal replication. ATP-DnaA binds to the origin of replication (oriC) to initiate formation of the DNA replication initiation complex once per cell cycle. Binds the DnaA box (a 9 base pair repeat at the origin) and separates the double-stranded (ds)DNA. Forms a right-handed helical filament on oriC DNA; dsDNA binds to the exterior of the filament while single-stranded (ss)DNA is stabiized in the filament's interior. The ATP-DnaA-oriC complex binds and stabilizes one strand of the AT-rich DNA unwinding element (DUE), permitting loading of DNA polymerase. After initiation quickly degrades to an ADP-DnaA complex that is not apt for DNA replication. Binds acidic phospholipids.</text>
</comment>
<evidence type="ECO:0000313" key="14">
    <source>
        <dbReference type="EMBL" id="QEH61199.1"/>
    </source>
</evidence>
<dbReference type="PROSITE" id="PS01008">
    <property type="entry name" value="DNAA"/>
    <property type="match status" value="1"/>
</dbReference>
<name>A0A5B9Y3F8_9MOLU</name>
<dbReference type="InterPro" id="IPR020591">
    <property type="entry name" value="Chromosome_initiator_DnaA-like"/>
</dbReference>
<keyword evidence="15" id="KW-1185">Reference proteome</keyword>
<accession>A0A5B9Y3F8</accession>
<feature type="domain" description="AAA+ ATPase" evidence="12">
    <location>
        <begin position="135"/>
        <end position="269"/>
    </location>
</feature>
<dbReference type="GO" id="GO:0006275">
    <property type="term" value="P:regulation of DNA replication"/>
    <property type="evidence" value="ECO:0007669"/>
    <property type="project" value="UniProtKB-UniRule"/>
</dbReference>
<dbReference type="CDD" id="cd00009">
    <property type="entry name" value="AAA"/>
    <property type="match status" value="1"/>
</dbReference>
<dbReference type="GO" id="GO:0005737">
    <property type="term" value="C:cytoplasm"/>
    <property type="evidence" value="ECO:0007669"/>
    <property type="project" value="UniProtKB-SubCell"/>
</dbReference>
<evidence type="ECO:0000256" key="1">
    <source>
        <dbReference type="ARBA" id="ARBA00006583"/>
    </source>
</evidence>
<dbReference type="Gene3D" id="1.10.1750.10">
    <property type="match status" value="1"/>
</dbReference>
<evidence type="ECO:0000256" key="11">
    <source>
        <dbReference type="RuleBase" id="RU004227"/>
    </source>
</evidence>
<feature type="binding site" evidence="8">
    <location>
        <position position="150"/>
    </location>
    <ligand>
        <name>ATP</name>
        <dbReference type="ChEBI" id="CHEBI:30616"/>
    </ligand>
</feature>
<dbReference type="NCBIfam" id="TIGR00362">
    <property type="entry name" value="DnaA"/>
    <property type="match status" value="1"/>
</dbReference>
<dbReference type="GO" id="GO:0008289">
    <property type="term" value="F:lipid binding"/>
    <property type="evidence" value="ECO:0007669"/>
    <property type="project" value="UniProtKB-KW"/>
</dbReference>
<evidence type="ECO:0000256" key="10">
    <source>
        <dbReference type="RuleBase" id="RU000577"/>
    </source>
</evidence>
<dbReference type="InterPro" id="IPR003593">
    <property type="entry name" value="AAA+_ATPase"/>
</dbReference>
<proteinExistence type="inferred from homology"/>
<protein>
    <recommendedName>
        <fullName evidence="8 9">Chromosomal replication initiator protein DnaA</fullName>
    </recommendedName>
</protein>
<comment type="similarity">
    <text evidence="1 8 11">Belongs to the DnaA family.</text>
</comment>
<dbReference type="InterPro" id="IPR027417">
    <property type="entry name" value="P-loop_NTPase"/>
</dbReference>
<dbReference type="Pfam" id="PF08299">
    <property type="entry name" value="Bac_DnaA_C"/>
    <property type="match status" value="1"/>
</dbReference>
<evidence type="ECO:0000256" key="8">
    <source>
        <dbReference type="HAMAP-Rule" id="MF_00377"/>
    </source>
</evidence>
<dbReference type="HAMAP" id="MF_00377">
    <property type="entry name" value="DnaA_bact"/>
    <property type="match status" value="1"/>
</dbReference>
<dbReference type="AlphaFoldDB" id="A0A5B9Y3F8"/>
<dbReference type="PANTHER" id="PTHR30050:SF2">
    <property type="entry name" value="CHROMOSOMAL REPLICATION INITIATOR PROTEIN DNAA"/>
    <property type="match status" value="1"/>
</dbReference>
<dbReference type="RefSeq" id="WP_208057187.1">
    <property type="nucleotide sequence ID" value="NZ_CP043026.1"/>
</dbReference>
<organism evidence="14 15">
    <name type="scientific">Spiroplasma chinense</name>
    <dbReference type="NCBI Taxonomy" id="216932"/>
    <lineage>
        <taxon>Bacteria</taxon>
        <taxon>Bacillati</taxon>
        <taxon>Mycoplasmatota</taxon>
        <taxon>Mollicutes</taxon>
        <taxon>Entomoplasmatales</taxon>
        <taxon>Spiroplasmataceae</taxon>
        <taxon>Spiroplasma</taxon>
    </lineage>
</organism>
<feature type="binding site" evidence="8">
    <location>
        <position position="146"/>
    </location>
    <ligand>
        <name>ATP</name>
        <dbReference type="ChEBI" id="CHEBI:30616"/>
    </ligand>
</feature>
<evidence type="ECO:0000256" key="4">
    <source>
        <dbReference type="ARBA" id="ARBA00022741"/>
    </source>
</evidence>
<evidence type="ECO:0000259" key="12">
    <source>
        <dbReference type="SMART" id="SM00382"/>
    </source>
</evidence>
<dbReference type="GO" id="GO:0003688">
    <property type="term" value="F:DNA replication origin binding"/>
    <property type="evidence" value="ECO:0007669"/>
    <property type="project" value="UniProtKB-UniRule"/>
</dbReference>
<dbReference type="InterPro" id="IPR018312">
    <property type="entry name" value="Chromosome_initiator_DnaA_CS"/>
</dbReference>
<evidence type="ECO:0000256" key="3">
    <source>
        <dbReference type="ARBA" id="ARBA00022705"/>
    </source>
</evidence>
<evidence type="ECO:0000256" key="6">
    <source>
        <dbReference type="ARBA" id="ARBA00023121"/>
    </source>
</evidence>
<dbReference type="CDD" id="cd06571">
    <property type="entry name" value="Bac_DnaA_C"/>
    <property type="match status" value="1"/>
</dbReference>
<evidence type="ECO:0000256" key="9">
    <source>
        <dbReference type="NCBIfam" id="TIGR00362"/>
    </source>
</evidence>
<keyword evidence="4 8" id="KW-0547">Nucleotide-binding</keyword>
<dbReference type="EMBL" id="CP043026">
    <property type="protein sequence ID" value="QEH61199.1"/>
    <property type="molecule type" value="Genomic_DNA"/>
</dbReference>
<dbReference type="Proteomes" id="UP000323144">
    <property type="component" value="Chromosome"/>
</dbReference>
<feature type="region of interest" description="Domain I, interacts with DnaA modulators" evidence="8">
    <location>
        <begin position="1"/>
        <end position="90"/>
    </location>
</feature>
<evidence type="ECO:0000256" key="7">
    <source>
        <dbReference type="ARBA" id="ARBA00023125"/>
    </source>
</evidence>
<dbReference type="SUPFAM" id="SSF52540">
    <property type="entry name" value="P-loop containing nucleoside triphosphate hydrolases"/>
    <property type="match status" value="1"/>
</dbReference>
<keyword evidence="7 8" id="KW-0238">DNA-binding</keyword>
<dbReference type="SMART" id="SM00382">
    <property type="entry name" value="AAA"/>
    <property type="match status" value="1"/>
</dbReference>
<dbReference type="InterPro" id="IPR013317">
    <property type="entry name" value="DnaA_dom"/>
</dbReference>
<comment type="domain">
    <text evidence="8">Domain I is involved in oligomerization and binding regulators, domain II is flexibile and of varying length in different bacteria, domain III forms the AAA+ region, while domain IV binds dsDNA.</text>
</comment>
<keyword evidence="2 8" id="KW-0963">Cytoplasm</keyword>
<dbReference type="InterPro" id="IPR010921">
    <property type="entry name" value="Trp_repressor/repl_initiator"/>
</dbReference>
<dbReference type="GO" id="GO:0005886">
    <property type="term" value="C:plasma membrane"/>
    <property type="evidence" value="ECO:0007669"/>
    <property type="project" value="TreeGrafter"/>
</dbReference>
<keyword evidence="5 8" id="KW-0067">ATP-binding</keyword>
<comment type="caution">
    <text evidence="8">Lacks conserved residue(s) required for the propagation of feature annotation.</text>
</comment>
<feature type="binding site" evidence="8">
    <location>
        <position position="149"/>
    </location>
    <ligand>
        <name>ATP</name>
        <dbReference type="ChEBI" id="CHEBI:30616"/>
    </ligand>
</feature>
<feature type="region of interest" description="Domain IV, binds dsDNA" evidence="8">
    <location>
        <begin position="321"/>
        <end position="444"/>
    </location>
</feature>